<dbReference type="Proteomes" id="UP000695022">
    <property type="component" value="Unplaced"/>
</dbReference>
<dbReference type="SUPFAM" id="SSF55486">
    <property type="entry name" value="Metalloproteases ('zincins'), catalytic domain"/>
    <property type="match status" value="2"/>
</dbReference>
<dbReference type="PROSITE" id="PS52011">
    <property type="entry name" value="PEPTIDASE_M2"/>
    <property type="match status" value="1"/>
</dbReference>
<accession>A0ABM1F3Q6</accession>
<evidence type="ECO:0000256" key="4">
    <source>
        <dbReference type="ARBA" id="ARBA00023180"/>
    </source>
</evidence>
<comment type="cofactor">
    <cofactor evidence="6">
        <name>Zn(2+)</name>
        <dbReference type="ChEBI" id="CHEBI:29105"/>
    </cofactor>
    <text evidence="6">Binds 1 zinc ion per subunit.</text>
</comment>
<feature type="transmembrane region" description="Helical" evidence="7">
    <location>
        <begin position="267"/>
        <end position="286"/>
    </location>
</feature>
<name>A0ABM1F3Q6_PRICU</name>
<keyword evidence="7" id="KW-0472">Membrane</keyword>
<evidence type="ECO:0000313" key="9">
    <source>
        <dbReference type="RefSeq" id="XP_014679077.1"/>
    </source>
</evidence>
<keyword evidence="7" id="KW-0812">Transmembrane</keyword>
<sequence length="289" mass="33277">MSTIYNTGRVCKFGLTCEENDNTFRLPLDPDIKRILSTSRNYYELLHYWTGWRDNVGTPMRQKYIRFTELSNEASTINEADVNFLMKMALGKIAFIPFGYLIDQWRWSLFSGEYSTAEMNEKWWDLRCKWQGLKSDSVRTEENFDPGSKYHIPSNTPYIRYFVSYIIQFQFHKSLCETAGHTGSLHTCDIYKNIEAGDKLAEAMKLGASKPWQDAMEILTGQTKMDATAIMEYFQPLIDWLDEQISEHELTQGWDCTIPSTGGASRAHAASAIVVLLATMYSLLLLRLS</sequence>
<keyword evidence="6" id="KW-0645">Protease</keyword>
<keyword evidence="6" id="KW-0862">Zinc</keyword>
<keyword evidence="7" id="KW-1133">Transmembrane helix</keyword>
<evidence type="ECO:0000256" key="7">
    <source>
        <dbReference type="SAM" id="Phobius"/>
    </source>
</evidence>
<evidence type="ECO:0000256" key="3">
    <source>
        <dbReference type="ARBA" id="ARBA00023157"/>
    </source>
</evidence>
<evidence type="ECO:0000313" key="8">
    <source>
        <dbReference type="Proteomes" id="UP000695022"/>
    </source>
</evidence>
<protein>
    <recommendedName>
        <fullName evidence="6">Angiotensin-converting enzyme</fullName>
        <ecNumber evidence="6">3.4.-.-</ecNumber>
    </recommendedName>
</protein>
<dbReference type="PANTHER" id="PTHR10514">
    <property type="entry name" value="ANGIOTENSIN-CONVERTING ENZYME"/>
    <property type="match status" value="1"/>
</dbReference>
<dbReference type="Gene3D" id="1.10.1370.30">
    <property type="match status" value="1"/>
</dbReference>
<dbReference type="EC" id="3.4.-.-" evidence="6"/>
<dbReference type="Pfam" id="PF01401">
    <property type="entry name" value="Peptidase_M2"/>
    <property type="match status" value="1"/>
</dbReference>
<evidence type="ECO:0000256" key="6">
    <source>
        <dbReference type="RuleBase" id="RU361144"/>
    </source>
</evidence>
<keyword evidence="4 6" id="KW-0325">Glycoprotein</keyword>
<keyword evidence="6" id="KW-0482">Metalloprotease</keyword>
<dbReference type="GeneID" id="106818923"/>
<comment type="similarity">
    <text evidence="1 5 6">Belongs to the peptidase M2 family.</text>
</comment>
<dbReference type="PANTHER" id="PTHR10514:SF27">
    <property type="entry name" value="ANGIOTENSIN-CONVERTING ENZYME"/>
    <property type="match status" value="1"/>
</dbReference>
<evidence type="ECO:0000256" key="5">
    <source>
        <dbReference type="PROSITE-ProRule" id="PRU01355"/>
    </source>
</evidence>
<organism evidence="8 9">
    <name type="scientific">Priapulus caudatus</name>
    <name type="common">Priapulid worm</name>
    <dbReference type="NCBI Taxonomy" id="37621"/>
    <lineage>
        <taxon>Eukaryota</taxon>
        <taxon>Metazoa</taxon>
        <taxon>Ecdysozoa</taxon>
        <taxon>Scalidophora</taxon>
        <taxon>Priapulida</taxon>
        <taxon>Priapulimorpha</taxon>
        <taxon>Priapulimorphida</taxon>
        <taxon>Priapulidae</taxon>
        <taxon>Priapulus</taxon>
    </lineage>
</organism>
<comment type="caution">
    <text evidence="5">Lacks conserved residue(s) required for the propagation of feature annotation.</text>
</comment>
<dbReference type="PRINTS" id="PR00791">
    <property type="entry name" value="PEPDIPTASEA"/>
</dbReference>
<keyword evidence="6" id="KW-0121">Carboxypeptidase</keyword>
<evidence type="ECO:0000256" key="1">
    <source>
        <dbReference type="ARBA" id="ARBA00008139"/>
    </source>
</evidence>
<dbReference type="RefSeq" id="XP_014679077.1">
    <property type="nucleotide sequence ID" value="XM_014823591.1"/>
</dbReference>
<reference evidence="9" key="1">
    <citation type="submission" date="2025-08" db="UniProtKB">
        <authorList>
            <consortium name="RefSeq"/>
        </authorList>
    </citation>
    <scope>IDENTIFICATION</scope>
</reference>
<gene>
    <name evidence="9" type="primary">LOC106818923</name>
</gene>
<keyword evidence="8" id="KW-1185">Reference proteome</keyword>
<keyword evidence="6" id="KW-0479">Metal-binding</keyword>
<keyword evidence="2" id="KW-0732">Signal</keyword>
<proteinExistence type="inferred from homology"/>
<evidence type="ECO:0000256" key="2">
    <source>
        <dbReference type="ARBA" id="ARBA00022729"/>
    </source>
</evidence>
<keyword evidence="3" id="KW-1015">Disulfide bond</keyword>
<dbReference type="InterPro" id="IPR001548">
    <property type="entry name" value="Peptidase_M2"/>
</dbReference>
<keyword evidence="6" id="KW-0378">Hydrolase</keyword>